<evidence type="ECO:0000256" key="6">
    <source>
        <dbReference type="ARBA" id="ARBA00023235"/>
    </source>
</evidence>
<dbReference type="GO" id="GO:0051083">
    <property type="term" value="P:'de novo' cotranslational protein folding"/>
    <property type="evidence" value="ECO:0000318"/>
    <property type="project" value="GO_Central"/>
</dbReference>
<dbReference type="Gene3D" id="3.30.70.1050">
    <property type="entry name" value="Trigger factor ribosome-binding domain"/>
    <property type="match status" value="1"/>
</dbReference>
<name>G7IYL6_MEDTR</name>
<organism evidence="9 11">
    <name type="scientific">Medicago truncatula</name>
    <name type="common">Barrel medic</name>
    <name type="synonym">Medicago tribuloides</name>
    <dbReference type="NCBI Taxonomy" id="3880"/>
    <lineage>
        <taxon>Eukaryota</taxon>
        <taxon>Viridiplantae</taxon>
        <taxon>Streptophyta</taxon>
        <taxon>Embryophyta</taxon>
        <taxon>Tracheophyta</taxon>
        <taxon>Spermatophyta</taxon>
        <taxon>Magnoliopsida</taxon>
        <taxon>eudicotyledons</taxon>
        <taxon>Gunneridae</taxon>
        <taxon>Pentapetalae</taxon>
        <taxon>rosids</taxon>
        <taxon>fabids</taxon>
        <taxon>Fabales</taxon>
        <taxon>Fabaceae</taxon>
        <taxon>Papilionoideae</taxon>
        <taxon>50 kb inversion clade</taxon>
        <taxon>NPAAA clade</taxon>
        <taxon>Hologalegina</taxon>
        <taxon>IRL clade</taxon>
        <taxon>Trifolieae</taxon>
        <taxon>Medicago</taxon>
    </lineage>
</organism>
<dbReference type="EC" id="5.2.1.8" evidence="3"/>
<keyword evidence="4" id="KW-0697">Rotamase</keyword>
<dbReference type="KEGG" id="mtr:11418411"/>
<reference evidence="10" key="3">
    <citation type="submission" date="2015-04" db="UniProtKB">
        <authorList>
            <consortium name="EnsemblPlants"/>
        </authorList>
    </citation>
    <scope>IDENTIFICATION</scope>
    <source>
        <strain evidence="10">cv. Jemalong A17</strain>
    </source>
</reference>
<accession>G7IYL6</accession>
<dbReference type="HOGENOM" id="CLU_093639_0_1_1"/>
<comment type="function">
    <text evidence="7">Involved in protein export. Acts as a chaperone by maintaining the newly synthesized protein in an open conformation. Functions as a peptidyl-prolyl cis-trans isomerase.</text>
</comment>
<dbReference type="GO" id="GO:0043335">
    <property type="term" value="P:protein unfolding"/>
    <property type="evidence" value="ECO:0000318"/>
    <property type="project" value="GO_Central"/>
</dbReference>
<dbReference type="Pfam" id="PF05697">
    <property type="entry name" value="Trigger_N"/>
    <property type="match status" value="1"/>
</dbReference>
<dbReference type="InterPro" id="IPR008881">
    <property type="entry name" value="Trigger_fac_ribosome-bd_bac"/>
</dbReference>
<reference evidence="9 11" key="2">
    <citation type="journal article" date="2014" name="BMC Genomics">
        <title>An improved genome release (version Mt4.0) for the model legume Medicago truncatula.</title>
        <authorList>
            <person name="Tang H."/>
            <person name="Krishnakumar V."/>
            <person name="Bidwell S."/>
            <person name="Rosen B."/>
            <person name="Chan A."/>
            <person name="Zhou S."/>
            <person name="Gentzbittel L."/>
            <person name="Childs K.L."/>
            <person name="Yandell M."/>
            <person name="Gundlach H."/>
            <person name="Mayer K.F."/>
            <person name="Schwartz D.C."/>
            <person name="Town C.D."/>
        </authorList>
    </citation>
    <scope>GENOME REANNOTATION</scope>
    <source>
        <strain evidence="10 11">cv. Jemalong A17</strain>
    </source>
</reference>
<dbReference type="eggNOG" id="ENOG502RYN3">
    <property type="taxonomic scope" value="Eukaryota"/>
</dbReference>
<evidence type="ECO:0000256" key="4">
    <source>
        <dbReference type="ARBA" id="ARBA00023110"/>
    </source>
</evidence>
<dbReference type="InterPro" id="IPR005215">
    <property type="entry name" value="Trig_fac"/>
</dbReference>
<dbReference type="ExpressionAtlas" id="G7IYL6">
    <property type="expression patterns" value="differential"/>
</dbReference>
<keyword evidence="6" id="KW-0413">Isomerase</keyword>
<evidence type="ECO:0000256" key="5">
    <source>
        <dbReference type="ARBA" id="ARBA00023186"/>
    </source>
</evidence>
<dbReference type="GO" id="GO:0043022">
    <property type="term" value="F:ribosome binding"/>
    <property type="evidence" value="ECO:0000318"/>
    <property type="project" value="GO_Central"/>
</dbReference>
<evidence type="ECO:0000256" key="3">
    <source>
        <dbReference type="ARBA" id="ARBA00013194"/>
    </source>
</evidence>
<dbReference type="EMBL" id="CM001219">
    <property type="protein sequence ID" value="AES68513.2"/>
    <property type="molecule type" value="Genomic_DNA"/>
</dbReference>
<dbReference type="GO" id="GO:0044183">
    <property type="term" value="F:protein folding chaperone"/>
    <property type="evidence" value="ECO:0000318"/>
    <property type="project" value="GO_Central"/>
</dbReference>
<comment type="similarity">
    <text evidence="2">Belongs to the FKBP-type PPIase family. Tig subfamily.</text>
</comment>
<dbReference type="Proteomes" id="UP000002051">
    <property type="component" value="Chromosome 3"/>
</dbReference>
<protein>
    <recommendedName>
        <fullName evidence="3">peptidylprolyl isomerase</fullName>
        <ecNumber evidence="3">5.2.1.8</ecNumber>
    </recommendedName>
</protein>
<dbReference type="AlphaFoldDB" id="G7IYL6"/>
<feature type="domain" description="Trigger factor ribosome-binding bacterial" evidence="8">
    <location>
        <begin position="82"/>
        <end position="200"/>
    </location>
</feature>
<dbReference type="PaxDb" id="3880-AES68513"/>
<dbReference type="GO" id="GO:0003755">
    <property type="term" value="F:peptidyl-prolyl cis-trans isomerase activity"/>
    <property type="evidence" value="ECO:0000318"/>
    <property type="project" value="GO_Central"/>
</dbReference>
<evidence type="ECO:0000313" key="9">
    <source>
        <dbReference type="EMBL" id="AES68513.2"/>
    </source>
</evidence>
<dbReference type="PANTHER" id="PTHR30560:SF5">
    <property type="entry name" value="OS09G0515400 PROTEIN"/>
    <property type="match status" value="1"/>
</dbReference>
<dbReference type="FunFam" id="3.30.70.1050:FF:000004">
    <property type="entry name" value="Trigger factor"/>
    <property type="match status" value="1"/>
</dbReference>
<dbReference type="STRING" id="3880.G7IYL6"/>
<keyword evidence="11" id="KW-1185">Reference proteome</keyword>
<accession>A0A0C3VAW9</accession>
<keyword evidence="5" id="KW-0143">Chaperone</keyword>
<gene>
    <name evidence="10" type="primary">11418411</name>
    <name evidence="9" type="ordered locus">MTR_3g009150</name>
</gene>
<evidence type="ECO:0000256" key="1">
    <source>
        <dbReference type="ARBA" id="ARBA00000971"/>
    </source>
</evidence>
<dbReference type="GO" id="GO:0015031">
    <property type="term" value="P:protein transport"/>
    <property type="evidence" value="ECO:0007669"/>
    <property type="project" value="InterPro"/>
</dbReference>
<dbReference type="OrthoDB" id="1881930at2759"/>
<sequence>MHTLSQSFILNLTPQMIRHRQRVEDFVSCSSNSSHFCHSLKHRHSAMRILKREQSRCLPTASVLSDTEISSARFEEFSVSTVDTDDVGEIKISIEVSGNRTQRTFDDVFQKMVEAAQPIPGFRRVKGGKTPNIPKDILLEVLGPSNVFKQVIKEIINSTVAEYVEKESLKVSSDLRVEQSFEDLETTFEAGEKFSFDIVLQLQK</sequence>
<reference evidence="9 11" key="1">
    <citation type="journal article" date="2011" name="Nature">
        <title>The Medicago genome provides insight into the evolution of rhizobial symbioses.</title>
        <authorList>
            <person name="Young N.D."/>
            <person name="Debelle F."/>
            <person name="Oldroyd G.E."/>
            <person name="Geurts R."/>
            <person name="Cannon S.B."/>
            <person name="Udvardi M.K."/>
            <person name="Benedito V.A."/>
            <person name="Mayer K.F."/>
            <person name="Gouzy J."/>
            <person name="Schoof H."/>
            <person name="Van de Peer Y."/>
            <person name="Proost S."/>
            <person name="Cook D.R."/>
            <person name="Meyers B.C."/>
            <person name="Spannagl M."/>
            <person name="Cheung F."/>
            <person name="De Mita S."/>
            <person name="Krishnakumar V."/>
            <person name="Gundlach H."/>
            <person name="Zhou S."/>
            <person name="Mudge J."/>
            <person name="Bharti A.K."/>
            <person name="Murray J.D."/>
            <person name="Naoumkina M.A."/>
            <person name="Rosen B."/>
            <person name="Silverstein K.A."/>
            <person name="Tang H."/>
            <person name="Rombauts S."/>
            <person name="Zhao P.X."/>
            <person name="Zhou P."/>
            <person name="Barbe V."/>
            <person name="Bardou P."/>
            <person name="Bechner M."/>
            <person name="Bellec A."/>
            <person name="Berger A."/>
            <person name="Berges H."/>
            <person name="Bidwell S."/>
            <person name="Bisseling T."/>
            <person name="Choisne N."/>
            <person name="Couloux A."/>
            <person name="Denny R."/>
            <person name="Deshpande S."/>
            <person name="Dai X."/>
            <person name="Doyle J.J."/>
            <person name="Dudez A.M."/>
            <person name="Farmer A.D."/>
            <person name="Fouteau S."/>
            <person name="Franken C."/>
            <person name="Gibelin C."/>
            <person name="Gish J."/>
            <person name="Goldstein S."/>
            <person name="Gonzalez A.J."/>
            <person name="Green P.J."/>
            <person name="Hallab A."/>
            <person name="Hartog M."/>
            <person name="Hua A."/>
            <person name="Humphray S.J."/>
            <person name="Jeong D.H."/>
            <person name="Jing Y."/>
            <person name="Jocker A."/>
            <person name="Kenton S.M."/>
            <person name="Kim D.J."/>
            <person name="Klee K."/>
            <person name="Lai H."/>
            <person name="Lang C."/>
            <person name="Lin S."/>
            <person name="Macmil S.L."/>
            <person name="Magdelenat G."/>
            <person name="Matthews L."/>
            <person name="McCorrison J."/>
            <person name="Monaghan E.L."/>
            <person name="Mun J.H."/>
            <person name="Najar F.Z."/>
            <person name="Nicholson C."/>
            <person name="Noirot C."/>
            <person name="O'Bleness M."/>
            <person name="Paule C.R."/>
            <person name="Poulain J."/>
            <person name="Prion F."/>
            <person name="Qin B."/>
            <person name="Qu C."/>
            <person name="Retzel E.F."/>
            <person name="Riddle C."/>
            <person name="Sallet E."/>
            <person name="Samain S."/>
            <person name="Samson N."/>
            <person name="Sanders I."/>
            <person name="Saurat O."/>
            <person name="Scarpelli C."/>
            <person name="Schiex T."/>
            <person name="Segurens B."/>
            <person name="Severin A.J."/>
            <person name="Sherrier D.J."/>
            <person name="Shi R."/>
            <person name="Sims S."/>
            <person name="Singer S.R."/>
            <person name="Sinharoy S."/>
            <person name="Sterck L."/>
            <person name="Viollet A."/>
            <person name="Wang B.B."/>
            <person name="Wang K."/>
            <person name="Wang M."/>
            <person name="Wang X."/>
            <person name="Warfsmann J."/>
            <person name="Weissenbach J."/>
            <person name="White D.D."/>
            <person name="White J.D."/>
            <person name="Wiley G.B."/>
            <person name="Wincker P."/>
            <person name="Xing Y."/>
            <person name="Yang L."/>
            <person name="Yao Z."/>
            <person name="Ying F."/>
            <person name="Zhai J."/>
            <person name="Zhou L."/>
            <person name="Zuber A."/>
            <person name="Denarie J."/>
            <person name="Dixon R.A."/>
            <person name="May G.D."/>
            <person name="Schwartz D.C."/>
            <person name="Rogers J."/>
            <person name="Quetier F."/>
            <person name="Town C.D."/>
            <person name="Roe B.A."/>
        </authorList>
    </citation>
    <scope>NUCLEOTIDE SEQUENCE [LARGE SCALE GENOMIC DNA]</scope>
    <source>
        <strain evidence="9">A17</strain>
        <strain evidence="10 11">cv. Jemalong A17</strain>
    </source>
</reference>
<evidence type="ECO:0000313" key="10">
    <source>
        <dbReference type="EnsemblPlants" id="AES68513"/>
    </source>
</evidence>
<evidence type="ECO:0000256" key="2">
    <source>
        <dbReference type="ARBA" id="ARBA00005464"/>
    </source>
</evidence>
<evidence type="ECO:0000256" key="7">
    <source>
        <dbReference type="ARBA" id="ARBA00024849"/>
    </source>
</evidence>
<dbReference type="PANTHER" id="PTHR30560">
    <property type="entry name" value="TRIGGER FACTOR CHAPERONE AND PEPTIDYL-PROLYL CIS/TRANS ISOMERASE"/>
    <property type="match status" value="1"/>
</dbReference>
<dbReference type="EnsemblPlants" id="AES68513">
    <property type="protein sequence ID" value="AES68513"/>
    <property type="gene ID" value="MTR_3g009150"/>
</dbReference>
<dbReference type="InterPro" id="IPR036611">
    <property type="entry name" value="Trigger_fac_ribosome-bd_sf"/>
</dbReference>
<evidence type="ECO:0000259" key="8">
    <source>
        <dbReference type="Pfam" id="PF05697"/>
    </source>
</evidence>
<evidence type="ECO:0000313" key="11">
    <source>
        <dbReference type="Proteomes" id="UP000002051"/>
    </source>
</evidence>
<dbReference type="SUPFAM" id="SSF102735">
    <property type="entry name" value="Trigger factor ribosome-binding domain"/>
    <property type="match status" value="1"/>
</dbReference>
<comment type="catalytic activity">
    <reaction evidence="1">
        <text>[protein]-peptidylproline (omega=180) = [protein]-peptidylproline (omega=0)</text>
        <dbReference type="Rhea" id="RHEA:16237"/>
        <dbReference type="Rhea" id="RHEA-COMP:10747"/>
        <dbReference type="Rhea" id="RHEA-COMP:10748"/>
        <dbReference type="ChEBI" id="CHEBI:83833"/>
        <dbReference type="ChEBI" id="CHEBI:83834"/>
        <dbReference type="EC" id="5.2.1.8"/>
    </reaction>
</comment>
<proteinExistence type="inferred from homology"/>